<dbReference type="EMBL" id="DUJR01000002">
    <property type="protein sequence ID" value="HII59097.1"/>
    <property type="molecule type" value="Genomic_DNA"/>
</dbReference>
<dbReference type="AlphaFoldDB" id="A0A832SJJ6"/>
<accession>A0A832SJJ6</accession>
<gene>
    <name evidence="1" type="ORF">HA335_00720</name>
</gene>
<evidence type="ECO:0000313" key="1">
    <source>
        <dbReference type="EMBL" id="HII59097.1"/>
    </source>
</evidence>
<protein>
    <submittedName>
        <fullName evidence="1">Uncharacterized protein</fullName>
    </submittedName>
</protein>
<name>A0A832SJJ6_9EURY</name>
<sequence length="48" mass="5636">MKLVEVILPQEKILPCINILKRYTIIDEYVVSDIKEKSSKKVVIEYRG</sequence>
<organism evidence="1 2">
    <name type="scientific">Methanocaldococcus jannaschii</name>
    <dbReference type="NCBI Taxonomy" id="2190"/>
    <lineage>
        <taxon>Archaea</taxon>
        <taxon>Methanobacteriati</taxon>
        <taxon>Methanobacteriota</taxon>
        <taxon>Methanomada group</taxon>
        <taxon>Methanococci</taxon>
        <taxon>Methanococcales</taxon>
        <taxon>Methanocaldococcaceae</taxon>
        <taxon>Methanocaldococcus</taxon>
    </lineage>
</organism>
<dbReference type="Proteomes" id="UP000645676">
    <property type="component" value="Unassembled WGS sequence"/>
</dbReference>
<comment type="caution">
    <text evidence="1">The sequence shown here is derived from an EMBL/GenBank/DDBJ whole genome shotgun (WGS) entry which is preliminary data.</text>
</comment>
<reference evidence="1" key="1">
    <citation type="journal article" date="2020" name="bioRxiv">
        <title>A rank-normalized archaeal taxonomy based on genome phylogeny resolves widespread incomplete and uneven classifications.</title>
        <authorList>
            <person name="Rinke C."/>
            <person name="Chuvochina M."/>
            <person name="Mussig A.J."/>
            <person name="Chaumeil P.-A."/>
            <person name="Waite D.W."/>
            <person name="Whitman W.B."/>
            <person name="Parks D.H."/>
            <person name="Hugenholtz P."/>
        </authorList>
    </citation>
    <scope>NUCLEOTIDE SEQUENCE</scope>
    <source>
        <strain evidence="1">UBA8849</strain>
    </source>
</reference>
<evidence type="ECO:0000313" key="2">
    <source>
        <dbReference type="Proteomes" id="UP000645676"/>
    </source>
</evidence>
<proteinExistence type="predicted"/>